<evidence type="ECO:0000256" key="1">
    <source>
        <dbReference type="SAM" id="SignalP"/>
    </source>
</evidence>
<gene>
    <name evidence="2" type="ORF">ECRASSUSDP1_LOCUS13752</name>
</gene>
<comment type="caution">
    <text evidence="2">The sequence shown here is derived from an EMBL/GenBank/DDBJ whole genome shotgun (WGS) entry which is preliminary data.</text>
</comment>
<feature type="chain" id="PRO_5042072292" evidence="1">
    <location>
        <begin position="22"/>
        <end position="238"/>
    </location>
</feature>
<protein>
    <submittedName>
        <fullName evidence="2">Uncharacterized protein</fullName>
    </submittedName>
</protein>
<keyword evidence="3" id="KW-1185">Reference proteome</keyword>
<dbReference type="EMBL" id="CAMPGE010013708">
    <property type="protein sequence ID" value="CAI2372422.1"/>
    <property type="molecule type" value="Genomic_DNA"/>
</dbReference>
<name>A0AAD1UP53_EUPCR</name>
<organism evidence="2 3">
    <name type="scientific">Euplotes crassus</name>
    <dbReference type="NCBI Taxonomy" id="5936"/>
    <lineage>
        <taxon>Eukaryota</taxon>
        <taxon>Sar</taxon>
        <taxon>Alveolata</taxon>
        <taxon>Ciliophora</taxon>
        <taxon>Intramacronucleata</taxon>
        <taxon>Spirotrichea</taxon>
        <taxon>Hypotrichia</taxon>
        <taxon>Euplotida</taxon>
        <taxon>Euplotidae</taxon>
        <taxon>Moneuplotes</taxon>
    </lineage>
</organism>
<proteinExistence type="predicted"/>
<evidence type="ECO:0000313" key="3">
    <source>
        <dbReference type="Proteomes" id="UP001295684"/>
    </source>
</evidence>
<evidence type="ECO:0000313" key="2">
    <source>
        <dbReference type="EMBL" id="CAI2372422.1"/>
    </source>
</evidence>
<keyword evidence="1" id="KW-0732">Signal</keyword>
<reference evidence="2" key="1">
    <citation type="submission" date="2023-07" db="EMBL/GenBank/DDBJ databases">
        <authorList>
            <consortium name="AG Swart"/>
            <person name="Singh M."/>
            <person name="Singh A."/>
            <person name="Seah K."/>
            <person name="Emmerich C."/>
        </authorList>
    </citation>
    <scope>NUCLEOTIDE SEQUENCE</scope>
    <source>
        <strain evidence="2">DP1</strain>
    </source>
</reference>
<feature type="signal peptide" evidence="1">
    <location>
        <begin position="1"/>
        <end position="21"/>
    </location>
</feature>
<dbReference type="AlphaFoldDB" id="A0AAD1UP53"/>
<accession>A0AAD1UP53</accession>
<sequence length="238" mass="25093">MNRNLAIVLVVTACLVGSVVADKTINLVTSGSQQLNIIYKEPQDEELLRVQTQVILDSVLGSAKYASAICANTGSSSYTVSDGTTVEAFGFMFACSISGGCTNSQDVGVTFYGSTAQYSSSNWYWKVNTRVDISLVNKGTEAGNGLTVTSVFGLSSNFADLANIPLQDVTAYLKCFGAFNVDSTSASINSDQTLTSWPTQTEAVTITAADLKSSGMSQFSLLKEGIVISSIALSSFLL</sequence>
<dbReference type="Proteomes" id="UP001295684">
    <property type="component" value="Unassembled WGS sequence"/>
</dbReference>